<evidence type="ECO:0000256" key="4">
    <source>
        <dbReference type="ARBA" id="ARBA00022723"/>
    </source>
</evidence>
<sequence>MRFEQLRLLCMFDLPMETPREQKDYRIFRKSLLENGFTMMQYSIYYRTLPNRSALKKFEDILKKKVPKNGNIRLIYVTENQFQEMLLLSGNRSRQEAVVGINRLVVI</sequence>
<dbReference type="EMBL" id="JANHNZ010000007">
    <property type="protein sequence ID" value="MCQ9210356.1"/>
    <property type="molecule type" value="Genomic_DNA"/>
</dbReference>
<dbReference type="GO" id="GO:0004519">
    <property type="term" value="F:endonuclease activity"/>
    <property type="evidence" value="ECO:0007669"/>
    <property type="project" value="UniProtKB-KW"/>
</dbReference>
<dbReference type="Pfam" id="PF09827">
    <property type="entry name" value="CRISPR_Cas2"/>
    <property type="match status" value="1"/>
</dbReference>
<protein>
    <recommendedName>
        <fullName evidence="9">CRISPR-associated endoribonuclease Cas2</fullName>
        <ecNumber evidence="9">3.1.-.-</ecNumber>
    </recommendedName>
</protein>
<evidence type="ECO:0000256" key="1">
    <source>
        <dbReference type="ARBA" id="ARBA00001946"/>
    </source>
</evidence>
<accession>A0ABT1WP90</accession>
<keyword evidence="3 9" id="KW-0540">Nuclease</keyword>
<comment type="cofactor">
    <cofactor evidence="1 9">
        <name>Mg(2+)</name>
        <dbReference type="ChEBI" id="CHEBI:18420"/>
    </cofactor>
</comment>
<keyword evidence="7 9" id="KW-0460">Magnesium</keyword>
<evidence type="ECO:0000313" key="11">
    <source>
        <dbReference type="Proteomes" id="UP001059480"/>
    </source>
</evidence>
<evidence type="ECO:0000256" key="9">
    <source>
        <dbReference type="HAMAP-Rule" id="MF_01471"/>
    </source>
</evidence>
<gene>
    <name evidence="9 10" type="primary">cas2</name>
    <name evidence="10" type="ORF">NPA36_07310</name>
</gene>
<keyword evidence="11" id="KW-1185">Reference proteome</keyword>
<feature type="binding site" evidence="9">
    <location>
        <position position="13"/>
    </location>
    <ligand>
        <name>Mg(2+)</name>
        <dbReference type="ChEBI" id="CHEBI:18420"/>
        <note>catalytic</note>
    </ligand>
</feature>
<comment type="similarity">
    <text evidence="2 9">Belongs to the CRISPR-associated endoribonuclease Cas2 protein family.</text>
</comment>
<dbReference type="NCBIfam" id="TIGR01573">
    <property type="entry name" value="cas2"/>
    <property type="match status" value="1"/>
</dbReference>
<evidence type="ECO:0000256" key="3">
    <source>
        <dbReference type="ARBA" id="ARBA00022722"/>
    </source>
</evidence>
<evidence type="ECO:0000256" key="7">
    <source>
        <dbReference type="ARBA" id="ARBA00022842"/>
    </source>
</evidence>
<evidence type="ECO:0000313" key="10">
    <source>
        <dbReference type="EMBL" id="MCQ9210356.1"/>
    </source>
</evidence>
<name>A0ABT1WP90_9LACT</name>
<keyword evidence="4 9" id="KW-0479">Metal-binding</keyword>
<evidence type="ECO:0000256" key="8">
    <source>
        <dbReference type="ARBA" id="ARBA00023118"/>
    </source>
</evidence>
<reference evidence="10" key="2">
    <citation type="journal article" date="2023" name="Curr. Microbiol.">
        <title>Granulicatella seriolae sp. nov., a Novel Facultative Anaerobe Isolated from Yellowtail Marine Fish.</title>
        <authorList>
            <person name="Lee M."/>
            <person name="Choi Y.J."/>
            <person name="Farooq A."/>
            <person name="Jeong J.B."/>
            <person name="Jung M.Y."/>
        </authorList>
    </citation>
    <scope>NUCLEOTIDE SEQUENCE</scope>
    <source>
        <strain evidence="10">S8</strain>
    </source>
</reference>
<dbReference type="RefSeq" id="WP_256945469.1">
    <property type="nucleotide sequence ID" value="NZ_JANHNZ010000007.1"/>
</dbReference>
<dbReference type="Proteomes" id="UP001059480">
    <property type="component" value="Unassembled WGS sequence"/>
</dbReference>
<reference evidence="10" key="3">
    <citation type="journal article" date="2023" name="Microbiol. Resour. Announc.">
        <title>Draft Genome Sequence of Granulicatella sp. Strain S8, Isolated from a Marine Fish, Seriola quinqueradiata.</title>
        <authorList>
            <person name="Lee M."/>
            <person name="Farooq A."/>
            <person name="Jeong J.B."/>
            <person name="Jung M.Y."/>
        </authorList>
    </citation>
    <scope>NUCLEOTIDE SEQUENCE</scope>
    <source>
        <strain evidence="10">S8</strain>
    </source>
</reference>
<keyword evidence="5 9" id="KW-0255">Endonuclease</keyword>
<evidence type="ECO:0000256" key="2">
    <source>
        <dbReference type="ARBA" id="ARBA00009959"/>
    </source>
</evidence>
<comment type="subunit">
    <text evidence="9">Homodimer, forms a heterotetramer with a Cas1 homodimer.</text>
</comment>
<evidence type="ECO:0000256" key="6">
    <source>
        <dbReference type="ARBA" id="ARBA00022801"/>
    </source>
</evidence>
<dbReference type="SUPFAM" id="SSF143430">
    <property type="entry name" value="TTP0101/SSO1404-like"/>
    <property type="match status" value="1"/>
</dbReference>
<dbReference type="InterPro" id="IPR019199">
    <property type="entry name" value="Virulence_VapD/CRISPR_Cas2"/>
</dbReference>
<dbReference type="InterPro" id="IPR021127">
    <property type="entry name" value="CRISPR_associated_Cas2"/>
</dbReference>
<keyword evidence="6 9" id="KW-0378">Hydrolase</keyword>
<dbReference type="EC" id="3.1.-.-" evidence="9"/>
<dbReference type="HAMAP" id="MF_01471">
    <property type="entry name" value="Cas2"/>
    <property type="match status" value="1"/>
</dbReference>
<reference evidence="10" key="1">
    <citation type="submission" date="2022-07" db="EMBL/GenBank/DDBJ databases">
        <authorList>
            <person name="Jung M.-Y."/>
            <person name="Lee M."/>
        </authorList>
    </citation>
    <scope>NUCLEOTIDE SEQUENCE</scope>
    <source>
        <strain evidence="10">S8</strain>
    </source>
</reference>
<keyword evidence="8 9" id="KW-0051">Antiviral defense</keyword>
<comment type="function">
    <text evidence="9">CRISPR (clustered regularly interspaced short palindromic repeat), is an adaptive immune system that provides protection against mobile genetic elements (viruses, transposable elements and conjugative plasmids). CRISPR clusters contain sequences complementary to antecedent mobile elements and target invading nucleic acids. CRISPR clusters are transcribed and processed into CRISPR RNA (crRNA). Functions as a ssRNA-specific endoribonuclease. Involved in the integration of spacer DNA into the CRISPR cassette.</text>
</comment>
<evidence type="ECO:0000256" key="5">
    <source>
        <dbReference type="ARBA" id="ARBA00022759"/>
    </source>
</evidence>
<proteinExistence type="inferred from homology"/>
<organism evidence="10 11">
    <name type="scientific">Granulicatella seriolae</name>
    <dbReference type="NCBI Taxonomy" id="2967226"/>
    <lineage>
        <taxon>Bacteria</taxon>
        <taxon>Bacillati</taxon>
        <taxon>Bacillota</taxon>
        <taxon>Bacilli</taxon>
        <taxon>Lactobacillales</taxon>
        <taxon>Carnobacteriaceae</taxon>
        <taxon>Granulicatella</taxon>
    </lineage>
</organism>
<comment type="caution">
    <text evidence="10">The sequence shown here is derived from an EMBL/GenBank/DDBJ whole genome shotgun (WGS) entry which is preliminary data.</text>
</comment>